<comment type="caution">
    <text evidence="4">The sequence shown here is derived from an EMBL/GenBank/DDBJ whole genome shotgun (WGS) entry which is preliminary data.</text>
</comment>
<dbReference type="PROSITE" id="PS50008">
    <property type="entry name" value="PIPLC_Y_DOMAIN"/>
    <property type="match status" value="1"/>
</dbReference>
<dbReference type="Gene3D" id="3.40.710.10">
    <property type="entry name" value="DD-peptidase/beta-lactamase superfamily"/>
    <property type="match status" value="1"/>
</dbReference>
<accession>A0A388T5F3</accession>
<feature type="compositionally biased region" description="Pro residues" evidence="1">
    <location>
        <begin position="401"/>
        <end position="413"/>
    </location>
</feature>
<feature type="region of interest" description="Disordered" evidence="1">
    <location>
        <begin position="387"/>
        <end position="413"/>
    </location>
</feature>
<protein>
    <submittedName>
        <fullName evidence="4">Serine hydrolase</fullName>
    </submittedName>
</protein>
<keyword evidence="2" id="KW-0732">Signal</keyword>
<evidence type="ECO:0000313" key="5">
    <source>
        <dbReference type="Proteomes" id="UP000265354"/>
    </source>
</evidence>
<feature type="signal peptide" evidence="2">
    <location>
        <begin position="1"/>
        <end position="26"/>
    </location>
</feature>
<dbReference type="GO" id="GO:0035556">
    <property type="term" value="P:intracellular signal transduction"/>
    <property type="evidence" value="ECO:0007669"/>
    <property type="project" value="InterPro"/>
</dbReference>
<dbReference type="SUPFAM" id="SSF56601">
    <property type="entry name" value="beta-lactamase/transpeptidase-like"/>
    <property type="match status" value="1"/>
</dbReference>
<dbReference type="GO" id="GO:0006629">
    <property type="term" value="P:lipid metabolic process"/>
    <property type="evidence" value="ECO:0007669"/>
    <property type="project" value="InterPro"/>
</dbReference>
<evidence type="ECO:0000256" key="1">
    <source>
        <dbReference type="SAM" id="MobiDB-lite"/>
    </source>
</evidence>
<evidence type="ECO:0000313" key="4">
    <source>
        <dbReference type="EMBL" id="GBQ04183.1"/>
    </source>
</evidence>
<name>A0A388T5F3_9ACTN</name>
<gene>
    <name evidence="4" type="ORF">SSP531S_56750</name>
</gene>
<dbReference type="GO" id="GO:0004435">
    <property type="term" value="F:phosphatidylinositol-4,5-bisphosphate phospholipase C activity"/>
    <property type="evidence" value="ECO:0007669"/>
    <property type="project" value="InterPro"/>
</dbReference>
<dbReference type="PANTHER" id="PTHR46825:SF7">
    <property type="entry name" value="D-ALANYL-D-ALANINE CARBOXYPEPTIDASE"/>
    <property type="match status" value="1"/>
</dbReference>
<feature type="domain" description="PI-PLC Y-box" evidence="3">
    <location>
        <begin position="247"/>
        <end position="286"/>
    </location>
</feature>
<keyword evidence="4" id="KW-0378">Hydrolase</keyword>
<dbReference type="Pfam" id="PF00144">
    <property type="entry name" value="Beta-lactamase"/>
    <property type="match status" value="1"/>
</dbReference>
<dbReference type="AlphaFoldDB" id="A0A388T5F3"/>
<sequence length="413" mass="44843">MIRLRVVPAILAALLLVATGLTGAQAQTARQEFDPALVEALDRAVEDTMREAGIPGAIVGIRIPGRGTYEKAFGVADRSTGAPMRTDLHMRIGSVTKTFTVTGLLQLVDQGRVGLDDPVGRYVEGVPAGDRITLRQLADMRSGLFDYSEDEEWRKSLLADPQQTFAPRQLLDYAFAHPPNFPPGSRWEYSNTNTILLGLVIEKVTGQRLEDYLRQRVYSPLRLGQTSFPTDDTMPEPYAHGYTDYTDYTDYTKSGTTKATPSGGTLDAADWNPSWAWAAGAMISDLGDLNTWVPALADGRLLSPATQKERLKFGPTGVPEVGYGLGIMRVGNWIGHNGELPGYETLAVQLPSQRATLVILVNSDTDHRGRSLSTLLGRAVTEVVTPRNAFDLPTAPQPEKTSPPPSPTASPTP</sequence>
<dbReference type="InterPro" id="IPR001711">
    <property type="entry name" value="PLipase_C_Pinositol-sp_Y"/>
</dbReference>
<dbReference type="EMBL" id="BGZL01000030">
    <property type="protein sequence ID" value="GBQ04183.1"/>
    <property type="molecule type" value="Genomic_DNA"/>
</dbReference>
<evidence type="ECO:0000259" key="3">
    <source>
        <dbReference type="PROSITE" id="PS50008"/>
    </source>
</evidence>
<dbReference type="InterPro" id="IPR012338">
    <property type="entry name" value="Beta-lactam/transpept-like"/>
</dbReference>
<evidence type="ECO:0000256" key="2">
    <source>
        <dbReference type="SAM" id="SignalP"/>
    </source>
</evidence>
<dbReference type="RefSeq" id="WP_116429067.1">
    <property type="nucleotide sequence ID" value="NZ_BGZL01000030.1"/>
</dbReference>
<feature type="chain" id="PRO_5017383556" evidence="2">
    <location>
        <begin position="27"/>
        <end position="413"/>
    </location>
</feature>
<proteinExistence type="predicted"/>
<dbReference type="InterPro" id="IPR050491">
    <property type="entry name" value="AmpC-like"/>
</dbReference>
<reference evidence="4 5" key="1">
    <citation type="submission" date="2018-07" db="EMBL/GenBank/DDBJ databases">
        <title>Whole Genome Shotgun Sequence of Streptomyces spongiicola strain 531S.</title>
        <authorList>
            <person name="Dohra H."/>
            <person name="Kodani S."/>
        </authorList>
    </citation>
    <scope>NUCLEOTIDE SEQUENCE [LARGE SCALE GENOMIC DNA]</scope>
    <source>
        <strain evidence="4 5">531S</strain>
    </source>
</reference>
<dbReference type="PANTHER" id="PTHR46825">
    <property type="entry name" value="D-ALANYL-D-ALANINE-CARBOXYPEPTIDASE/ENDOPEPTIDASE AMPH"/>
    <property type="match status" value="1"/>
</dbReference>
<dbReference type="Proteomes" id="UP000265354">
    <property type="component" value="Unassembled WGS sequence"/>
</dbReference>
<dbReference type="InterPro" id="IPR001466">
    <property type="entry name" value="Beta-lactam-related"/>
</dbReference>
<organism evidence="4 5">
    <name type="scientific">Streptomyces spongiicola</name>
    <dbReference type="NCBI Taxonomy" id="1690221"/>
    <lineage>
        <taxon>Bacteria</taxon>
        <taxon>Bacillati</taxon>
        <taxon>Actinomycetota</taxon>
        <taxon>Actinomycetes</taxon>
        <taxon>Kitasatosporales</taxon>
        <taxon>Streptomycetaceae</taxon>
        <taxon>Streptomyces</taxon>
    </lineage>
</organism>